<dbReference type="EMBL" id="LR862139">
    <property type="protein sequence ID" value="CAD1818524.1"/>
    <property type="molecule type" value="Genomic_DNA"/>
</dbReference>
<dbReference type="PROSITE" id="PS52045">
    <property type="entry name" value="NEPROSIN_PEP_CD"/>
    <property type="match status" value="1"/>
</dbReference>
<evidence type="ECO:0000259" key="3">
    <source>
        <dbReference type="PROSITE" id="PS52045"/>
    </source>
</evidence>
<feature type="region of interest" description="Disordered" evidence="1">
    <location>
        <begin position="44"/>
        <end position="85"/>
    </location>
</feature>
<sequence length="169" mass="19893">MASKRSYELCLLLLCLHATCEKLNGREMINQEGGEWERLNRLMDPPIHNTQFGGSLKEGDSDEKHHSNESESSNRSVHLREEPIAPDPPDYIRHWAYYYAKPGKYYGTRAKINLWGHPNLKYYQRSTTTMWVMNFNGKANVIEAGFHVYPRLYNDSKLHFFTYWTTFII</sequence>
<evidence type="ECO:0000256" key="1">
    <source>
        <dbReference type="SAM" id="MobiDB-lite"/>
    </source>
</evidence>
<dbReference type="AlphaFoldDB" id="A0A6V7NJG8"/>
<gene>
    <name evidence="4" type="ORF">CB5_LOCUS1735</name>
</gene>
<accession>A0A6V7NJG8</accession>
<feature type="domain" description="Neprosin PEP catalytic" evidence="3">
    <location>
        <begin position="85"/>
        <end position="169"/>
    </location>
</feature>
<dbReference type="Pfam" id="PF03080">
    <property type="entry name" value="Neprosin"/>
    <property type="match status" value="1"/>
</dbReference>
<feature type="chain" id="PRO_5027810126" description="Neprosin PEP catalytic domain-containing protein" evidence="2">
    <location>
        <begin position="26"/>
        <end position="169"/>
    </location>
</feature>
<evidence type="ECO:0000313" key="4">
    <source>
        <dbReference type="EMBL" id="CAD1818524.1"/>
    </source>
</evidence>
<keyword evidence="2" id="KW-0732">Signal</keyword>
<dbReference type="InterPro" id="IPR053168">
    <property type="entry name" value="Glutamic_endopeptidase"/>
</dbReference>
<reference evidence="4" key="1">
    <citation type="submission" date="2020-07" db="EMBL/GenBank/DDBJ databases">
        <authorList>
            <person name="Lin J."/>
        </authorList>
    </citation>
    <scope>NUCLEOTIDE SEQUENCE</scope>
</reference>
<name>A0A6V7NJG8_ANACO</name>
<dbReference type="PANTHER" id="PTHR31589:SF104">
    <property type="entry name" value="OS07G0422700 PROTEIN"/>
    <property type="match status" value="1"/>
</dbReference>
<dbReference type="PANTHER" id="PTHR31589">
    <property type="entry name" value="PROTEIN, PUTATIVE (DUF239)-RELATED-RELATED"/>
    <property type="match status" value="1"/>
</dbReference>
<organism evidence="4">
    <name type="scientific">Ananas comosus var. bracteatus</name>
    <name type="common">red pineapple</name>
    <dbReference type="NCBI Taxonomy" id="296719"/>
    <lineage>
        <taxon>Eukaryota</taxon>
        <taxon>Viridiplantae</taxon>
        <taxon>Streptophyta</taxon>
        <taxon>Embryophyta</taxon>
        <taxon>Tracheophyta</taxon>
        <taxon>Spermatophyta</taxon>
        <taxon>Magnoliopsida</taxon>
        <taxon>Liliopsida</taxon>
        <taxon>Poales</taxon>
        <taxon>Bromeliaceae</taxon>
        <taxon>Bromelioideae</taxon>
        <taxon>Ananas</taxon>
    </lineage>
</organism>
<feature type="signal peptide" evidence="2">
    <location>
        <begin position="1"/>
        <end position="25"/>
    </location>
</feature>
<feature type="compositionally biased region" description="Basic and acidic residues" evidence="1">
    <location>
        <begin position="57"/>
        <end position="69"/>
    </location>
</feature>
<dbReference type="InterPro" id="IPR004314">
    <property type="entry name" value="Neprosin"/>
</dbReference>
<protein>
    <recommendedName>
        <fullName evidence="3">Neprosin PEP catalytic domain-containing protein</fullName>
    </recommendedName>
</protein>
<proteinExistence type="predicted"/>
<evidence type="ECO:0000256" key="2">
    <source>
        <dbReference type="SAM" id="SignalP"/>
    </source>
</evidence>